<dbReference type="AlphaFoldDB" id="A0A100XXD0"/>
<evidence type="ECO:0000313" key="2">
    <source>
        <dbReference type="Proteomes" id="UP000053462"/>
    </source>
</evidence>
<sequence>MFFKPAELQSREVKPFDGFPFGLSEGSLAGIISTDELAETAFLYHLVANALENGPVYHIGPGTSFSVKVLKRLTEDVSNLYAGNVYSIEELLQALNVVEDGSLVVVSPFPALLNRSAEGVVEVRKLVDRKGLILVLGHTTMELNELDLPGEFRRLYDLPEIFEALAVLRTSSYRGHYRLNMTVLKAPPDHVSAVGDHSIPIDSLIKPLL</sequence>
<dbReference type="OrthoDB" id="86164at2157"/>
<name>A0A100XXD0_9EURY</name>
<dbReference type="EMBL" id="LLYW01000026">
    <property type="protein sequence ID" value="KUH32989.1"/>
    <property type="molecule type" value="Genomic_DNA"/>
</dbReference>
<evidence type="ECO:0000313" key="1">
    <source>
        <dbReference type="EMBL" id="KUH32989.1"/>
    </source>
</evidence>
<dbReference type="STRING" id="227598.APY94_07655"/>
<organism evidence="1 2">
    <name type="scientific">Thermococcus celericrescens</name>
    <dbReference type="NCBI Taxonomy" id="227598"/>
    <lineage>
        <taxon>Archaea</taxon>
        <taxon>Methanobacteriati</taxon>
        <taxon>Methanobacteriota</taxon>
        <taxon>Thermococci</taxon>
        <taxon>Thermococcales</taxon>
        <taxon>Thermococcaceae</taxon>
        <taxon>Thermococcus</taxon>
    </lineage>
</organism>
<gene>
    <name evidence="1" type="ORF">APY94_07655</name>
</gene>
<keyword evidence="2" id="KW-1185">Reference proteome</keyword>
<accession>A0A100XXD0</accession>
<dbReference type="Proteomes" id="UP000053462">
    <property type="component" value="Unassembled WGS sequence"/>
</dbReference>
<reference evidence="1 2" key="1">
    <citation type="submission" date="2015-10" db="EMBL/GenBank/DDBJ databases">
        <title>Draft genome sequence of Thermococcus celericrescens strain DSM 17994.</title>
        <authorList>
            <person name="Hong S.-J."/>
            <person name="Park C.-E."/>
            <person name="Shin J.-H."/>
        </authorList>
    </citation>
    <scope>NUCLEOTIDE SEQUENCE [LARGE SCALE GENOMIC DNA]</scope>
    <source>
        <strain evidence="1 2">DSM 17994</strain>
    </source>
</reference>
<comment type="caution">
    <text evidence="1">The sequence shown here is derived from an EMBL/GenBank/DDBJ whole genome shotgun (WGS) entry which is preliminary data.</text>
</comment>
<proteinExistence type="predicted"/>
<protein>
    <submittedName>
        <fullName evidence="1">Uncharacterized protein</fullName>
    </submittedName>
</protein>